<accession>A0A0D2CQK9</accession>
<feature type="transmembrane region" description="Helical" evidence="1">
    <location>
        <begin position="400"/>
        <end position="418"/>
    </location>
</feature>
<keyword evidence="1" id="KW-1133">Transmembrane helix</keyword>
<feature type="signal peptide" evidence="2">
    <location>
        <begin position="1"/>
        <end position="19"/>
    </location>
</feature>
<dbReference type="PANTHER" id="PTHR35043:SF8">
    <property type="entry name" value="DUF4220 DOMAIN-CONTAINING PROTEIN"/>
    <property type="match status" value="1"/>
</dbReference>
<reference evidence="3 4" key="1">
    <citation type="submission" date="2015-01" db="EMBL/GenBank/DDBJ databases">
        <title>The Genome Sequence of Exophiala xenobiotica CBS118157.</title>
        <authorList>
            <consortium name="The Broad Institute Genomics Platform"/>
            <person name="Cuomo C."/>
            <person name="de Hoog S."/>
            <person name="Gorbushina A."/>
            <person name="Stielow B."/>
            <person name="Teixiera M."/>
            <person name="Abouelleil A."/>
            <person name="Chapman S.B."/>
            <person name="Priest M."/>
            <person name="Young S.K."/>
            <person name="Wortman J."/>
            <person name="Nusbaum C."/>
            <person name="Birren B."/>
        </authorList>
    </citation>
    <scope>NUCLEOTIDE SEQUENCE [LARGE SCALE GENOMIC DNA]</scope>
    <source>
        <strain evidence="3 4">CBS 118157</strain>
    </source>
</reference>
<dbReference type="AlphaFoldDB" id="A0A0D2CQK9"/>
<dbReference type="GeneID" id="25329831"/>
<name>A0A0D2CQK9_9EURO</name>
<organism evidence="3 4">
    <name type="scientific">Exophiala xenobiotica</name>
    <dbReference type="NCBI Taxonomy" id="348802"/>
    <lineage>
        <taxon>Eukaryota</taxon>
        <taxon>Fungi</taxon>
        <taxon>Dikarya</taxon>
        <taxon>Ascomycota</taxon>
        <taxon>Pezizomycotina</taxon>
        <taxon>Eurotiomycetes</taxon>
        <taxon>Chaetothyriomycetidae</taxon>
        <taxon>Chaetothyriales</taxon>
        <taxon>Herpotrichiellaceae</taxon>
        <taxon>Exophiala</taxon>
    </lineage>
</organism>
<dbReference type="STRING" id="348802.A0A0D2CQK9"/>
<sequence length="522" mass="59751">MTLAWTAFWALLLLPPSHAQDNNNRTQGFVSWQESPNGRGTMDIIWSCLFTVFICVWTAVHLNVPAPPGTDSTIDLWLRRVKWVGNCCMVPEIVMLLAAGQWSFARVCWREMRDILAEQDEQLMIETGDNPLAKSSTTPVVSISGDATPSAGNDVEEIQMIEMSRPKMQRSETFEQRQQRTDDERWTLRHAFFANMGGFRLKEQGNPKPYIINAKHINHLVRKGYIDLPMITTLEINDRSKSDSLAKFLAIMQVGWLAVQVVARAIQKLETTTLEITTLSFVVCTMGSFIAWYRKPYDVQTFTVLELKNHHTVSDIDLTFLDKGQHRNLLEEYQATHPNAHVVDASGRLLPPYTRLDIIDDGEPTFTTNFTDRYGPLWGRKPRDPNRIRNDRLPLLEKEVTLVAGFVTFGYAGLHAAAWNIPLATHVEQLLWRISSVVMLGCCVAWFGMDHIQEYSIRKKQRQGIVDQDALIPWWRVPASIAVAFAYGLCRMYVLIESFLALRWMPLSTYEQVDWGKWVPHI</sequence>
<dbReference type="Proteomes" id="UP000054342">
    <property type="component" value="Unassembled WGS sequence"/>
</dbReference>
<dbReference type="RefSeq" id="XP_013312856.1">
    <property type="nucleotide sequence ID" value="XM_013457402.1"/>
</dbReference>
<proteinExistence type="predicted"/>
<keyword evidence="2" id="KW-0732">Signal</keyword>
<feature type="chain" id="PRO_5007395211" evidence="2">
    <location>
        <begin position="20"/>
        <end position="522"/>
    </location>
</feature>
<dbReference type="PANTHER" id="PTHR35043">
    <property type="entry name" value="TRANSCRIPTION FACTOR DOMAIN-CONTAINING PROTEIN"/>
    <property type="match status" value="1"/>
</dbReference>
<keyword evidence="1" id="KW-0812">Transmembrane</keyword>
<dbReference type="OrthoDB" id="9451547at2759"/>
<keyword evidence="1" id="KW-0472">Membrane</keyword>
<protein>
    <submittedName>
        <fullName evidence="3">Uncharacterized protein</fullName>
    </submittedName>
</protein>
<evidence type="ECO:0000256" key="1">
    <source>
        <dbReference type="SAM" id="Phobius"/>
    </source>
</evidence>
<evidence type="ECO:0000313" key="4">
    <source>
        <dbReference type="Proteomes" id="UP000054342"/>
    </source>
</evidence>
<feature type="transmembrane region" description="Helical" evidence="1">
    <location>
        <begin position="470"/>
        <end position="496"/>
    </location>
</feature>
<feature type="transmembrane region" description="Helical" evidence="1">
    <location>
        <begin position="430"/>
        <end position="449"/>
    </location>
</feature>
<evidence type="ECO:0000256" key="2">
    <source>
        <dbReference type="SAM" id="SignalP"/>
    </source>
</evidence>
<gene>
    <name evidence="3" type="ORF">PV05_07923</name>
</gene>
<dbReference type="HOGENOM" id="CLU_022883_1_0_1"/>
<dbReference type="RefSeq" id="XP_013312857.1">
    <property type="nucleotide sequence ID" value="XM_013457403.1"/>
</dbReference>
<keyword evidence="4" id="KW-1185">Reference proteome</keyword>
<evidence type="ECO:0000313" key="3">
    <source>
        <dbReference type="EMBL" id="KIW52272.1"/>
    </source>
</evidence>
<dbReference type="EMBL" id="KN847321">
    <property type="protein sequence ID" value="KIW52272.1"/>
    <property type="molecule type" value="Genomic_DNA"/>
</dbReference>
<dbReference type="EMBL" id="KN847321">
    <property type="protein sequence ID" value="KIW52273.1"/>
    <property type="molecule type" value="Genomic_DNA"/>
</dbReference>